<dbReference type="PANTHER" id="PTHR13318">
    <property type="entry name" value="PARTNER OF PAIRED, ISOFORM B-RELATED"/>
    <property type="match status" value="1"/>
</dbReference>
<organism evidence="1 2">
    <name type="scientific">Liquidambar formosana</name>
    <name type="common">Formosan gum</name>
    <dbReference type="NCBI Taxonomy" id="63359"/>
    <lineage>
        <taxon>Eukaryota</taxon>
        <taxon>Viridiplantae</taxon>
        <taxon>Streptophyta</taxon>
        <taxon>Embryophyta</taxon>
        <taxon>Tracheophyta</taxon>
        <taxon>Spermatophyta</taxon>
        <taxon>Magnoliopsida</taxon>
        <taxon>eudicotyledons</taxon>
        <taxon>Gunneridae</taxon>
        <taxon>Pentapetalae</taxon>
        <taxon>Saxifragales</taxon>
        <taxon>Altingiaceae</taxon>
        <taxon>Liquidambar</taxon>
    </lineage>
</organism>
<dbReference type="Gene3D" id="3.80.10.10">
    <property type="entry name" value="Ribonuclease Inhibitor"/>
    <property type="match status" value="2"/>
</dbReference>
<proteinExistence type="predicted"/>
<evidence type="ECO:0008006" key="3">
    <source>
        <dbReference type="Google" id="ProtNLM"/>
    </source>
</evidence>
<protein>
    <recommendedName>
        <fullName evidence="3">F-box protein</fullName>
    </recommendedName>
</protein>
<dbReference type="EMBL" id="JBBPBK010000007">
    <property type="protein sequence ID" value="KAK9281047.1"/>
    <property type="molecule type" value="Genomic_DNA"/>
</dbReference>
<gene>
    <name evidence="1" type="ORF">L1049_003939</name>
</gene>
<sequence length="286" mass="32326">MADGCQVLSQDCWELIFNLVDDDNLEAISLVCKEFFTISNRIRCSLNVYNHPSIRELRQLLQRFRGLKTIDLSKFSGNLDGAVHEIAQSGLNLEALNLSYQKTLPLKSSTELGSASMKRSLKTLKCRNVCVLRNSEIAAIVNLCHGWKNWISGIQDITGMMIQIPCTTGIIRIRIVLNAPDCDIDDKGMAMIAERCRGLLRLNLTNCGKVTGKGVKEVAEKCRKLKDINLRECCNVSADFLAWMVWSRPSLRSFCDFVPKEDQIMYRASPDFLMARKTVLPEDWLS</sequence>
<keyword evidence="2" id="KW-1185">Reference proteome</keyword>
<reference evidence="1 2" key="1">
    <citation type="journal article" date="2024" name="Plant J.">
        <title>Genome sequences and population genomics reveal climatic adaptation and genomic divergence between two closely related sweetgum species.</title>
        <authorList>
            <person name="Xu W.Q."/>
            <person name="Ren C.Q."/>
            <person name="Zhang X.Y."/>
            <person name="Comes H.P."/>
            <person name="Liu X.H."/>
            <person name="Li Y.G."/>
            <person name="Kettle C.J."/>
            <person name="Jalonen R."/>
            <person name="Gaisberger H."/>
            <person name="Ma Y.Z."/>
            <person name="Qiu Y.X."/>
        </authorList>
    </citation>
    <scope>NUCLEOTIDE SEQUENCE [LARGE SCALE GENOMIC DNA]</scope>
    <source>
        <strain evidence="1">Hangzhou</strain>
    </source>
</reference>
<comment type="caution">
    <text evidence="1">The sequence shown here is derived from an EMBL/GenBank/DDBJ whole genome shotgun (WGS) entry which is preliminary data.</text>
</comment>
<dbReference type="GO" id="GO:0031146">
    <property type="term" value="P:SCF-dependent proteasomal ubiquitin-dependent protein catabolic process"/>
    <property type="evidence" value="ECO:0007669"/>
    <property type="project" value="TreeGrafter"/>
</dbReference>
<evidence type="ECO:0000313" key="1">
    <source>
        <dbReference type="EMBL" id="KAK9281047.1"/>
    </source>
</evidence>
<evidence type="ECO:0000313" key="2">
    <source>
        <dbReference type="Proteomes" id="UP001415857"/>
    </source>
</evidence>
<accession>A0AAP0WVL7</accession>
<dbReference type="SUPFAM" id="SSF52047">
    <property type="entry name" value="RNI-like"/>
    <property type="match status" value="1"/>
</dbReference>
<dbReference type="InterPro" id="IPR032675">
    <property type="entry name" value="LRR_dom_sf"/>
</dbReference>
<dbReference type="Proteomes" id="UP001415857">
    <property type="component" value="Unassembled WGS sequence"/>
</dbReference>
<name>A0AAP0WVL7_LIQFO</name>
<dbReference type="AlphaFoldDB" id="A0AAP0WVL7"/>
<dbReference type="PANTHER" id="PTHR13318:SF106">
    <property type="entry name" value="F-BOX_LRR-REPEAT PROTEIN 2"/>
    <property type="match status" value="1"/>
</dbReference>
<dbReference type="GO" id="GO:0019005">
    <property type="term" value="C:SCF ubiquitin ligase complex"/>
    <property type="evidence" value="ECO:0007669"/>
    <property type="project" value="TreeGrafter"/>
</dbReference>